<organism evidence="1 2">
    <name type="scientific">Lasiosphaeria ovina</name>
    <dbReference type="NCBI Taxonomy" id="92902"/>
    <lineage>
        <taxon>Eukaryota</taxon>
        <taxon>Fungi</taxon>
        <taxon>Dikarya</taxon>
        <taxon>Ascomycota</taxon>
        <taxon>Pezizomycotina</taxon>
        <taxon>Sordariomycetes</taxon>
        <taxon>Sordariomycetidae</taxon>
        <taxon>Sordariales</taxon>
        <taxon>Lasiosphaeriaceae</taxon>
        <taxon>Lasiosphaeria</taxon>
    </lineage>
</organism>
<dbReference type="AlphaFoldDB" id="A0AAE0KBD0"/>
<sequence>MDMSPTEPGRYMQIDWQGSGELRRRKRGGRAAAGLGKGMAWDGMVGLLGIWNAMYCFFSSSPAFAFARAQKGECSCCQGSSVYVCCIQVCTFALCSWTRSKLVFTATVASSPPSLDPFFAASVLTLQGGMWGRIELASGFQMFDCLLAGARGLTAMVRLDLMRLVQRFLPPFRPPWRSSHPPRGVFERRQAACGDLSGNVAAREHVSVSMRGSMARRGLERISQLMTSGSCSRWWGGQAIWRWDRLGGHTIRHAQKGT</sequence>
<dbReference type="EMBL" id="JAULSN010000004">
    <property type="protein sequence ID" value="KAK3372781.1"/>
    <property type="molecule type" value="Genomic_DNA"/>
</dbReference>
<comment type="caution">
    <text evidence="1">The sequence shown here is derived from an EMBL/GenBank/DDBJ whole genome shotgun (WGS) entry which is preliminary data.</text>
</comment>
<gene>
    <name evidence="1" type="ORF">B0T24DRAFT_242785</name>
</gene>
<evidence type="ECO:0000313" key="1">
    <source>
        <dbReference type="EMBL" id="KAK3372781.1"/>
    </source>
</evidence>
<protein>
    <submittedName>
        <fullName evidence="1">Uncharacterized protein</fullName>
    </submittedName>
</protein>
<reference evidence="1" key="1">
    <citation type="journal article" date="2023" name="Mol. Phylogenet. Evol.">
        <title>Genome-scale phylogeny and comparative genomics of the fungal order Sordariales.</title>
        <authorList>
            <person name="Hensen N."/>
            <person name="Bonometti L."/>
            <person name="Westerberg I."/>
            <person name="Brannstrom I.O."/>
            <person name="Guillou S."/>
            <person name="Cros-Aarteil S."/>
            <person name="Calhoun S."/>
            <person name="Haridas S."/>
            <person name="Kuo A."/>
            <person name="Mondo S."/>
            <person name="Pangilinan J."/>
            <person name="Riley R."/>
            <person name="LaButti K."/>
            <person name="Andreopoulos B."/>
            <person name="Lipzen A."/>
            <person name="Chen C."/>
            <person name="Yan M."/>
            <person name="Daum C."/>
            <person name="Ng V."/>
            <person name="Clum A."/>
            <person name="Steindorff A."/>
            <person name="Ohm R.A."/>
            <person name="Martin F."/>
            <person name="Silar P."/>
            <person name="Natvig D.O."/>
            <person name="Lalanne C."/>
            <person name="Gautier V."/>
            <person name="Ament-Velasquez S.L."/>
            <person name="Kruys A."/>
            <person name="Hutchinson M.I."/>
            <person name="Powell A.J."/>
            <person name="Barry K."/>
            <person name="Miller A.N."/>
            <person name="Grigoriev I.V."/>
            <person name="Debuchy R."/>
            <person name="Gladieux P."/>
            <person name="Hiltunen Thoren M."/>
            <person name="Johannesson H."/>
        </authorList>
    </citation>
    <scope>NUCLEOTIDE SEQUENCE</scope>
    <source>
        <strain evidence="1">CBS 958.72</strain>
    </source>
</reference>
<keyword evidence="2" id="KW-1185">Reference proteome</keyword>
<accession>A0AAE0KBD0</accession>
<evidence type="ECO:0000313" key="2">
    <source>
        <dbReference type="Proteomes" id="UP001287356"/>
    </source>
</evidence>
<reference evidence="1" key="2">
    <citation type="submission" date="2023-06" db="EMBL/GenBank/DDBJ databases">
        <authorList>
            <consortium name="Lawrence Berkeley National Laboratory"/>
            <person name="Haridas S."/>
            <person name="Hensen N."/>
            <person name="Bonometti L."/>
            <person name="Westerberg I."/>
            <person name="Brannstrom I.O."/>
            <person name="Guillou S."/>
            <person name="Cros-Aarteil S."/>
            <person name="Calhoun S."/>
            <person name="Kuo A."/>
            <person name="Mondo S."/>
            <person name="Pangilinan J."/>
            <person name="Riley R."/>
            <person name="Labutti K."/>
            <person name="Andreopoulos B."/>
            <person name="Lipzen A."/>
            <person name="Chen C."/>
            <person name="Yanf M."/>
            <person name="Daum C."/>
            <person name="Ng V."/>
            <person name="Clum A."/>
            <person name="Steindorff A."/>
            <person name="Ohm R."/>
            <person name="Martin F."/>
            <person name="Silar P."/>
            <person name="Natvig D."/>
            <person name="Lalanne C."/>
            <person name="Gautier V."/>
            <person name="Ament-Velasquez S.L."/>
            <person name="Kruys A."/>
            <person name="Hutchinson M.I."/>
            <person name="Powell A.J."/>
            <person name="Barry K."/>
            <person name="Miller A.N."/>
            <person name="Grigoriev I.V."/>
            <person name="Debuchy R."/>
            <person name="Gladieux P."/>
            <person name="Thoren M.H."/>
            <person name="Johannesson H."/>
        </authorList>
    </citation>
    <scope>NUCLEOTIDE SEQUENCE</scope>
    <source>
        <strain evidence="1">CBS 958.72</strain>
    </source>
</reference>
<dbReference type="Proteomes" id="UP001287356">
    <property type="component" value="Unassembled WGS sequence"/>
</dbReference>
<name>A0AAE0KBD0_9PEZI</name>
<proteinExistence type="predicted"/>